<keyword evidence="1" id="KW-0812">Transmembrane</keyword>
<keyword evidence="1" id="KW-1133">Transmembrane helix</keyword>
<evidence type="ECO:0000256" key="1">
    <source>
        <dbReference type="SAM" id="Phobius"/>
    </source>
</evidence>
<feature type="transmembrane region" description="Helical" evidence="1">
    <location>
        <begin position="47"/>
        <end position="70"/>
    </location>
</feature>
<comment type="caution">
    <text evidence="2">The sequence shown here is derived from an EMBL/GenBank/DDBJ whole genome shotgun (WGS) entry which is preliminary data.</text>
</comment>
<feature type="transmembrane region" description="Helical" evidence="1">
    <location>
        <begin position="103"/>
        <end position="122"/>
    </location>
</feature>
<protein>
    <submittedName>
        <fullName evidence="2">Uncharacterized protein</fullName>
    </submittedName>
</protein>
<dbReference type="AlphaFoldDB" id="A0A9X3F2F6"/>
<keyword evidence="3" id="KW-1185">Reference proteome</keyword>
<accession>A0A9X3F2F6</accession>
<reference evidence="2" key="1">
    <citation type="submission" date="2022-11" db="EMBL/GenBank/DDBJ databases">
        <title>Marilongibacter aestuarii gen. nov., sp. nov., isolated from tidal flat sediment.</title>
        <authorList>
            <person name="Jiayan W."/>
        </authorList>
    </citation>
    <scope>NUCLEOTIDE SEQUENCE</scope>
    <source>
        <strain evidence="2">Z1-6</strain>
    </source>
</reference>
<feature type="transmembrane region" description="Helical" evidence="1">
    <location>
        <begin position="16"/>
        <end position="35"/>
    </location>
</feature>
<dbReference type="Proteomes" id="UP001145087">
    <property type="component" value="Unassembled WGS sequence"/>
</dbReference>
<evidence type="ECO:0000313" key="2">
    <source>
        <dbReference type="EMBL" id="MCY1719133.1"/>
    </source>
</evidence>
<keyword evidence="1" id="KW-0472">Membrane</keyword>
<gene>
    <name evidence="2" type="ORF">OU798_02185</name>
</gene>
<organism evidence="2 3">
    <name type="scientific">Draconibacterium aestuarii</name>
    <dbReference type="NCBI Taxonomy" id="2998507"/>
    <lineage>
        <taxon>Bacteria</taxon>
        <taxon>Pseudomonadati</taxon>
        <taxon>Bacteroidota</taxon>
        <taxon>Bacteroidia</taxon>
        <taxon>Marinilabiliales</taxon>
        <taxon>Prolixibacteraceae</taxon>
        <taxon>Draconibacterium</taxon>
    </lineage>
</organism>
<dbReference type="EMBL" id="JAPOHD010000005">
    <property type="protein sequence ID" value="MCY1719133.1"/>
    <property type="molecule type" value="Genomic_DNA"/>
</dbReference>
<name>A0A9X3F2F6_9BACT</name>
<evidence type="ECO:0000313" key="3">
    <source>
        <dbReference type="Proteomes" id="UP001145087"/>
    </source>
</evidence>
<dbReference type="RefSeq" id="WP_343331469.1">
    <property type="nucleotide sequence ID" value="NZ_JAPOHD010000005.1"/>
</dbReference>
<sequence length="124" mass="13926">MYECQKKAFDYAAESTKLLITLSTGIITITITFLGDLTSDFAELVTWPLFVSWILFFLSIILGVATMLSLTGTLLPKNKKLTNLEEHEKNLSINDRNITFKSFAQIVTFLFALFFTGVFGVLSL</sequence>
<proteinExistence type="predicted"/>